<comment type="caution">
    <text evidence="2">The sequence shown here is derived from an EMBL/GenBank/DDBJ whole genome shotgun (WGS) entry which is preliminary data.</text>
</comment>
<dbReference type="AlphaFoldDB" id="A0A9X2EIR8"/>
<reference evidence="2" key="1">
    <citation type="submission" date="2022-06" db="EMBL/GenBank/DDBJ databases">
        <title>Sphingomicrobium sedimins sp. nov., a marine bacterium isolated from tidal flat.</title>
        <authorList>
            <person name="Kim C.-H."/>
            <person name="Yoo Y."/>
            <person name="Kim J.-J."/>
        </authorList>
    </citation>
    <scope>NUCLEOTIDE SEQUENCE</scope>
    <source>
        <strain evidence="2">GRR-S6-50</strain>
    </source>
</reference>
<evidence type="ECO:0000313" key="2">
    <source>
        <dbReference type="EMBL" id="MCM8557551.1"/>
    </source>
</evidence>
<dbReference type="EMBL" id="JAMSHT010000001">
    <property type="protein sequence ID" value="MCM8557551.1"/>
    <property type="molecule type" value="Genomic_DNA"/>
</dbReference>
<dbReference type="Gene3D" id="6.10.250.2410">
    <property type="match status" value="1"/>
</dbReference>
<dbReference type="PANTHER" id="PTHR33969">
    <property type="entry name" value="SEGREGATION AND CONDENSATION PROTEIN A"/>
    <property type="match status" value="1"/>
</dbReference>
<evidence type="ECO:0000256" key="1">
    <source>
        <dbReference type="ARBA" id="ARBA00044777"/>
    </source>
</evidence>
<dbReference type="Proteomes" id="UP001155128">
    <property type="component" value="Unassembled WGS sequence"/>
</dbReference>
<organism evidence="2 3">
    <name type="scientific">Sphingomicrobium sediminis</name>
    <dbReference type="NCBI Taxonomy" id="2950949"/>
    <lineage>
        <taxon>Bacteria</taxon>
        <taxon>Pseudomonadati</taxon>
        <taxon>Pseudomonadota</taxon>
        <taxon>Alphaproteobacteria</taxon>
        <taxon>Sphingomonadales</taxon>
        <taxon>Sphingomonadaceae</taxon>
        <taxon>Sphingomicrobium</taxon>
    </lineage>
</organism>
<dbReference type="Pfam" id="PF02616">
    <property type="entry name" value="SMC_ScpA"/>
    <property type="match status" value="1"/>
</dbReference>
<evidence type="ECO:0000313" key="3">
    <source>
        <dbReference type="Proteomes" id="UP001155128"/>
    </source>
</evidence>
<keyword evidence="3" id="KW-1185">Reference proteome</keyword>
<dbReference type="InterPro" id="IPR003768">
    <property type="entry name" value="ScpA"/>
</dbReference>
<dbReference type="RefSeq" id="WP_252113703.1">
    <property type="nucleotide sequence ID" value="NZ_JAMSHT010000001.1"/>
</dbReference>
<accession>A0A9X2EIR8</accession>
<sequence length="251" mass="28502">MGELEFRSPVAPPESLHLDLDNWEGPLDLLLNLARAQKVDLHEISILQLTEQYLGYIEEAHTLQLELAADYLVMAAWLAYLKSCLLLPKDPEADPSPEELALRLQQRLMRLDAMRDAGARLLGRDRLGRERFWRGAPEGLKTLRKSNWQVSAYDLYAAYGQVRARTQPAMHVVHDRKVMTLEHAMERLSSMLGFAVEWTDLTSFLPKSTDGAFLKSCLASSFLASLELARTGRLSLEQEGEFEPIRVKRVV</sequence>
<proteinExistence type="predicted"/>
<gene>
    <name evidence="2" type="ORF">NDO55_06930</name>
</gene>
<name>A0A9X2EIR8_9SPHN</name>
<dbReference type="PANTHER" id="PTHR33969:SF2">
    <property type="entry name" value="SEGREGATION AND CONDENSATION PROTEIN A"/>
    <property type="match status" value="1"/>
</dbReference>
<protein>
    <recommendedName>
        <fullName evidence="1">Segregation and condensation protein A</fullName>
    </recommendedName>
</protein>